<dbReference type="AlphaFoldDB" id="G8LN21"/>
<dbReference type="HOGENOM" id="CLU_1298165_0_0_6"/>
<dbReference type="EMBL" id="CP002886">
    <property type="protein sequence ID" value="AEW73438.1"/>
    <property type="molecule type" value="Genomic_DNA"/>
</dbReference>
<name>G8LN21_9ENTR</name>
<protein>
    <submittedName>
        <fullName evidence="1">Uncharacterized protein</fullName>
    </submittedName>
</protein>
<evidence type="ECO:0000313" key="2">
    <source>
        <dbReference type="Proteomes" id="UP000007838"/>
    </source>
</evidence>
<reference evidence="1 2" key="1">
    <citation type="journal article" date="2011" name="Stand. Genomic Sci.">
        <title>Complete genome of the onion pathogen Enterobacter cloacae EcWSU1.</title>
        <authorList>
            <person name="Humann J.L."/>
            <person name="Wildung M."/>
            <person name="Cheng C.H."/>
            <person name="Lee T."/>
            <person name="Stewart J.E."/>
            <person name="Drew J.C."/>
            <person name="Triplett E.W."/>
            <person name="Main D."/>
            <person name="Schroeder B.K."/>
        </authorList>
    </citation>
    <scope>NUCLEOTIDE SEQUENCE [LARGE SCALE GENOMIC DNA]</scope>
    <source>
        <strain evidence="1 2">EcWSU1</strain>
    </source>
</reference>
<proteinExistence type="predicted"/>
<organism evidence="1 2">
    <name type="scientific">Enterobacter ludwigii</name>
    <dbReference type="NCBI Taxonomy" id="299767"/>
    <lineage>
        <taxon>Bacteria</taxon>
        <taxon>Pseudomonadati</taxon>
        <taxon>Pseudomonadota</taxon>
        <taxon>Gammaproteobacteria</taxon>
        <taxon>Enterobacterales</taxon>
        <taxon>Enterobacteriaceae</taxon>
        <taxon>Enterobacter</taxon>
        <taxon>Enterobacter cloacae complex</taxon>
    </lineage>
</organism>
<accession>G8LN21</accession>
<sequence length="212" mass="22465">MGEKAVTAECVRHGLQTGGTAPGAVAASGWASVPYQHLSRRWVPAVAGVIQLWTVGDQDNDVALGAQVDVFPRRGDTIFKRQPALWRHRHVHKEIDVGRDVAFLQTAIVQTGAEEVIAAAVHMAFIEGVSHGVALLGAGPAEGIVTPAGIVDNGQQGVTEAGVQDAATREIGVVLTAQCALCIVTFTRVIGIVEQRVDRLVTFQVEQAQRLP</sequence>
<dbReference type="Proteomes" id="UP000007838">
    <property type="component" value="Chromosome"/>
</dbReference>
<dbReference type="KEGG" id="eec:EcWSU1_02001"/>
<evidence type="ECO:0000313" key="1">
    <source>
        <dbReference type="EMBL" id="AEW73438.1"/>
    </source>
</evidence>
<gene>
    <name evidence="1" type="ORF">EcWSU1_02001</name>
</gene>